<evidence type="ECO:0000313" key="1">
    <source>
        <dbReference type="EMBL" id="MCZ8547635.1"/>
    </source>
</evidence>
<gene>
    <name evidence="1" type="ORF">OOJ09_25905</name>
</gene>
<name>A0ABT4R1B7_9HYPH</name>
<sequence length="493" mass="54566">MNVPQTEIDPYDFSWKNLSRITSTDNRAADITWPDTPAGQRMKELTERLPLVDPEIDAAAKRFAAKPQISEKVLERRERYAAEAEAEAEAKAIADTKAPVTKTTRKSIVATPFELRDPASLPERDWLFGRHYIRKYLTSTVGAGGGGKSAHAVSEALSMVTGRPLLDPEGPLTKTLRVWYVNAEDPQDEIDRRFHAAAKHFNVTAEHIGGRLYTDSGREQEFVIMRQEGRNLAVCQPLIDEMVAEIKRREIDVVIIDPLVSTHEVPENDNSAMQRVAKAWTEVADKANCCVEVIHHVVKSQNEVTADSARGGGALKDKTRGMRVINPMTASEAEKVGIEGPDGYFRIDQSKVNLVASGRSQWRRFASVPLGNGTISNKTGDEIGVVESWRWPSSSALAERVAETRRAAVADVPEDMLAGLKVRLHASHYKESAQAGNWAGKLVAEIFGLDPKTDREQIRAMLAGWIDAGELEIVDIMDAYRHLKPHIKPTAAL</sequence>
<dbReference type="Proteomes" id="UP001152178">
    <property type="component" value="Unassembled WGS sequence"/>
</dbReference>
<keyword evidence="1" id="KW-0347">Helicase</keyword>
<dbReference type="Pfam" id="PF13481">
    <property type="entry name" value="AAA_25"/>
    <property type="match status" value="1"/>
</dbReference>
<keyword evidence="1" id="KW-0547">Nucleotide-binding</keyword>
<comment type="caution">
    <text evidence="1">The sequence shown here is derived from an EMBL/GenBank/DDBJ whole genome shotgun (WGS) entry which is preliminary data.</text>
</comment>
<dbReference type="Gene3D" id="3.40.50.300">
    <property type="entry name" value="P-loop containing nucleotide triphosphate hydrolases"/>
    <property type="match status" value="1"/>
</dbReference>
<keyword evidence="1" id="KW-0378">Hydrolase</keyword>
<accession>A0ABT4R1B7</accession>
<dbReference type="InterPro" id="IPR027417">
    <property type="entry name" value="P-loop_NTPase"/>
</dbReference>
<reference evidence="1" key="1">
    <citation type="submission" date="2022-11" db="EMBL/GenBank/DDBJ databases">
        <authorList>
            <person name="Coimbra C."/>
        </authorList>
    </citation>
    <scope>NUCLEOTIDE SEQUENCE</scope>
    <source>
        <strain evidence="1">Jales19</strain>
    </source>
</reference>
<dbReference type="SUPFAM" id="SSF52540">
    <property type="entry name" value="P-loop containing nucleoside triphosphate hydrolases"/>
    <property type="match status" value="1"/>
</dbReference>
<evidence type="ECO:0000313" key="2">
    <source>
        <dbReference type="Proteomes" id="UP001152178"/>
    </source>
</evidence>
<protein>
    <submittedName>
        <fullName evidence="1">Helicase RepA family protein</fullName>
    </submittedName>
</protein>
<proteinExistence type="predicted"/>
<dbReference type="RefSeq" id="WP_269907908.1">
    <property type="nucleotide sequence ID" value="NZ_JAPFQA010000016.1"/>
</dbReference>
<organism evidence="1 2">
    <name type="scientific">Mesorhizobium qingshengii</name>
    <dbReference type="NCBI Taxonomy" id="1165689"/>
    <lineage>
        <taxon>Bacteria</taxon>
        <taxon>Pseudomonadati</taxon>
        <taxon>Pseudomonadota</taxon>
        <taxon>Alphaproteobacteria</taxon>
        <taxon>Hyphomicrobiales</taxon>
        <taxon>Phyllobacteriaceae</taxon>
        <taxon>Mesorhizobium</taxon>
    </lineage>
</organism>
<keyword evidence="2" id="KW-1185">Reference proteome</keyword>
<dbReference type="EMBL" id="JAPFQA010000016">
    <property type="protein sequence ID" value="MCZ8547635.1"/>
    <property type="molecule type" value="Genomic_DNA"/>
</dbReference>
<keyword evidence="1" id="KW-0067">ATP-binding</keyword>
<dbReference type="GO" id="GO:0004386">
    <property type="term" value="F:helicase activity"/>
    <property type="evidence" value="ECO:0007669"/>
    <property type="project" value="UniProtKB-KW"/>
</dbReference>